<reference evidence="2 3" key="1">
    <citation type="journal article" date="2023" name="Commun. Biol.">
        <title>Genome analysis of Parmales, the sister group of diatoms, reveals the evolutionary specialization of diatoms from phago-mixotrophs to photoautotrophs.</title>
        <authorList>
            <person name="Ban H."/>
            <person name="Sato S."/>
            <person name="Yoshikawa S."/>
            <person name="Yamada K."/>
            <person name="Nakamura Y."/>
            <person name="Ichinomiya M."/>
            <person name="Sato N."/>
            <person name="Blanc-Mathieu R."/>
            <person name="Endo H."/>
            <person name="Kuwata A."/>
            <person name="Ogata H."/>
        </authorList>
    </citation>
    <scope>NUCLEOTIDE SEQUENCE [LARGE SCALE GENOMIC DNA]</scope>
</reference>
<dbReference type="Proteomes" id="UP001165060">
    <property type="component" value="Unassembled WGS sequence"/>
</dbReference>
<feature type="region of interest" description="Disordered" evidence="1">
    <location>
        <begin position="433"/>
        <end position="454"/>
    </location>
</feature>
<evidence type="ECO:0000313" key="2">
    <source>
        <dbReference type="EMBL" id="GMI21653.1"/>
    </source>
</evidence>
<gene>
    <name evidence="2" type="ORF">TeGR_g7606</name>
</gene>
<feature type="compositionally biased region" description="Pro residues" evidence="1">
    <location>
        <begin position="108"/>
        <end position="117"/>
    </location>
</feature>
<accession>A0ABQ6M8G4</accession>
<feature type="non-terminal residue" evidence="2">
    <location>
        <position position="502"/>
    </location>
</feature>
<evidence type="ECO:0008006" key="4">
    <source>
        <dbReference type="Google" id="ProtNLM"/>
    </source>
</evidence>
<feature type="compositionally biased region" description="Low complexity" evidence="1">
    <location>
        <begin position="337"/>
        <end position="347"/>
    </location>
</feature>
<feature type="compositionally biased region" description="Basic residues" evidence="1">
    <location>
        <begin position="357"/>
        <end position="368"/>
    </location>
</feature>
<evidence type="ECO:0000256" key="1">
    <source>
        <dbReference type="SAM" id="MobiDB-lite"/>
    </source>
</evidence>
<feature type="region of interest" description="Disordered" evidence="1">
    <location>
        <begin position="105"/>
        <end position="140"/>
    </location>
</feature>
<protein>
    <recommendedName>
        <fullName evidence="4">C2H2-type domain-containing protein</fullName>
    </recommendedName>
</protein>
<feature type="region of interest" description="Disordered" evidence="1">
    <location>
        <begin position="286"/>
        <end position="378"/>
    </location>
</feature>
<keyword evidence="3" id="KW-1185">Reference proteome</keyword>
<comment type="caution">
    <text evidence="2">The sequence shown here is derived from an EMBL/GenBank/DDBJ whole genome shotgun (WGS) entry which is preliminary data.</text>
</comment>
<evidence type="ECO:0000313" key="3">
    <source>
        <dbReference type="Proteomes" id="UP001165060"/>
    </source>
</evidence>
<proteinExistence type="predicted"/>
<name>A0ABQ6M8G4_9STRA</name>
<organism evidence="2 3">
    <name type="scientific">Tetraparma gracilis</name>
    <dbReference type="NCBI Taxonomy" id="2962635"/>
    <lineage>
        <taxon>Eukaryota</taxon>
        <taxon>Sar</taxon>
        <taxon>Stramenopiles</taxon>
        <taxon>Ochrophyta</taxon>
        <taxon>Bolidophyceae</taxon>
        <taxon>Parmales</taxon>
        <taxon>Triparmaceae</taxon>
        <taxon>Tetraparma</taxon>
    </lineage>
</organism>
<dbReference type="EMBL" id="BRYB01002551">
    <property type="protein sequence ID" value="GMI21653.1"/>
    <property type="molecule type" value="Genomic_DNA"/>
</dbReference>
<sequence length="502" mass="51539">MSDQDLAWPQDGGPAVLLSDDPSAFSLPQELINQGPFPGRGDSDQMDMPFVHAPLTSDTLPSSLTSIDELARGPPLGLSSAASAAGMLNSSPFLPLGSATRILMAETPQPPPEPPRGQNPASPWQAILNSGGDMSLPGGLGATLAGGGSPLPQATLDRSLGRMERNLARSLDDDALGGDVAELARFGGDSFGYGETTPVIAMSPVPGQTPMFPLIVKGGRMRGLSVGSDRDGGGGMVPVGMEFGGGGVGGGDGSNLGGSSLGGSSLGGTMQLAQLAPVVMGARMESGMDSGALSPVVTATSSGTASPGVGGAVGMTSYSGWGDSAAGGEEEEERRTSPSASTTSESSDSTRSEGRGGRGRAGVKRRRAGQSDQEDEMVGDFRVSASAEAAPRTHTGEKQVVQRTHAVQRTHVVQRTQAPQRKVASNLCVEVGQESGGLNQPDGSPRLPGVPRQARNTSNYDGTKALKCPHCIYSSDYPGHVKSHIINIHFPERAKWHHCDVE</sequence>